<sequence>MKKITYIVLLSGLIGSAAAQQKQHTSFSNSIHDDGKTMSVSFYGSTNNKTVDYDKTFAVAGMSQTDKDALLQRIADSLGVTYTSQPRTFAPSAVSPQKVTVAQLTTQRRSMHTDIDDDGTQLHVKISGTNASNQPVNYDKVFVVKGWSKEKRSNLVQHIVDSLGISNQVTVQNK</sequence>
<accession>A0A7L5ECN4</accession>
<protein>
    <recommendedName>
        <fullName evidence="4">DUF541 domain-containing protein</fullName>
    </recommendedName>
</protein>
<keyword evidence="3" id="KW-1185">Reference proteome</keyword>
<gene>
    <name evidence="2" type="ORF">HH214_21055</name>
</gene>
<reference evidence="2 3" key="1">
    <citation type="submission" date="2020-04" db="EMBL/GenBank/DDBJ databases">
        <title>Genome sequencing of novel species.</title>
        <authorList>
            <person name="Heo J."/>
            <person name="Kim S.-J."/>
            <person name="Kim J.-S."/>
            <person name="Hong S.-B."/>
            <person name="Kwon S.-W."/>
        </authorList>
    </citation>
    <scope>NUCLEOTIDE SEQUENCE [LARGE SCALE GENOMIC DNA]</scope>
    <source>
        <strain evidence="2 3">F39-2</strain>
    </source>
</reference>
<feature type="signal peptide" evidence="1">
    <location>
        <begin position="1"/>
        <end position="19"/>
    </location>
</feature>
<keyword evidence="1" id="KW-0732">Signal</keyword>
<evidence type="ECO:0008006" key="4">
    <source>
        <dbReference type="Google" id="ProtNLM"/>
    </source>
</evidence>
<dbReference type="AlphaFoldDB" id="A0A7L5ECN4"/>
<dbReference type="Proteomes" id="UP000503278">
    <property type="component" value="Chromosome"/>
</dbReference>
<proteinExistence type="predicted"/>
<feature type="chain" id="PRO_5029872942" description="DUF541 domain-containing protein" evidence="1">
    <location>
        <begin position="20"/>
        <end position="174"/>
    </location>
</feature>
<evidence type="ECO:0000313" key="2">
    <source>
        <dbReference type="EMBL" id="QJD98186.1"/>
    </source>
</evidence>
<dbReference type="KEGG" id="mrob:HH214_21055"/>
<evidence type="ECO:0000256" key="1">
    <source>
        <dbReference type="SAM" id="SignalP"/>
    </source>
</evidence>
<dbReference type="RefSeq" id="WP_169610928.1">
    <property type="nucleotide sequence ID" value="NZ_CP051682.1"/>
</dbReference>
<name>A0A7L5ECN4_9SPHI</name>
<organism evidence="2 3">
    <name type="scientific">Mucilaginibacter robiniae</name>
    <dbReference type="NCBI Taxonomy" id="2728022"/>
    <lineage>
        <taxon>Bacteria</taxon>
        <taxon>Pseudomonadati</taxon>
        <taxon>Bacteroidota</taxon>
        <taxon>Sphingobacteriia</taxon>
        <taxon>Sphingobacteriales</taxon>
        <taxon>Sphingobacteriaceae</taxon>
        <taxon>Mucilaginibacter</taxon>
    </lineage>
</organism>
<evidence type="ECO:0000313" key="3">
    <source>
        <dbReference type="Proteomes" id="UP000503278"/>
    </source>
</evidence>
<dbReference type="EMBL" id="CP051682">
    <property type="protein sequence ID" value="QJD98186.1"/>
    <property type="molecule type" value="Genomic_DNA"/>
</dbReference>